<dbReference type="GO" id="GO:0004645">
    <property type="term" value="F:1,4-alpha-oligoglucan phosphorylase activity"/>
    <property type="evidence" value="ECO:0007669"/>
    <property type="project" value="InterPro"/>
</dbReference>
<dbReference type="SUPFAM" id="SSF47648">
    <property type="entry name" value="Nucleoside phosphorylase/phosphoribosyltransferase N-terminal domain"/>
    <property type="match status" value="1"/>
</dbReference>
<dbReference type="Pfam" id="PF00591">
    <property type="entry name" value="Glycos_transf_3"/>
    <property type="match status" value="1"/>
</dbReference>
<dbReference type="GO" id="GO:0009032">
    <property type="term" value="F:thymidine phosphorylase activity"/>
    <property type="evidence" value="ECO:0007669"/>
    <property type="project" value="UniProtKB-UniRule"/>
</dbReference>
<dbReference type="InterPro" id="IPR000312">
    <property type="entry name" value="Glycosyl_Trfase_fam3"/>
</dbReference>
<proteinExistence type="inferred from homology"/>
<organism evidence="6 7">
    <name type="scientific">Hyphomonas jannaschiana VP2</name>
    <dbReference type="NCBI Taxonomy" id="1280952"/>
    <lineage>
        <taxon>Bacteria</taxon>
        <taxon>Pseudomonadati</taxon>
        <taxon>Pseudomonadota</taxon>
        <taxon>Alphaproteobacteria</taxon>
        <taxon>Hyphomonadales</taxon>
        <taxon>Hyphomonadaceae</taxon>
        <taxon>Hyphomonas</taxon>
    </lineage>
</organism>
<keyword evidence="1 4" id="KW-0328">Glycosyltransferase</keyword>
<evidence type="ECO:0000256" key="3">
    <source>
        <dbReference type="ARBA" id="ARBA00048550"/>
    </source>
</evidence>
<keyword evidence="7" id="KW-1185">Reference proteome</keyword>
<feature type="domain" description="Pyrimidine nucleoside phosphorylase C-terminal" evidence="5">
    <location>
        <begin position="436"/>
        <end position="503"/>
    </location>
</feature>
<dbReference type="InterPro" id="IPR000053">
    <property type="entry name" value="Thymidine/pyrmidine_PPase"/>
</dbReference>
<dbReference type="PROSITE" id="PS00647">
    <property type="entry name" value="THYMID_PHOSPHORYLASE"/>
    <property type="match status" value="1"/>
</dbReference>
<evidence type="ECO:0000313" key="7">
    <source>
        <dbReference type="Proteomes" id="UP000024816"/>
    </source>
</evidence>
<dbReference type="GO" id="GO:0006206">
    <property type="term" value="P:pyrimidine nucleobase metabolic process"/>
    <property type="evidence" value="ECO:0007669"/>
    <property type="project" value="InterPro"/>
</dbReference>
<evidence type="ECO:0000256" key="1">
    <source>
        <dbReference type="ARBA" id="ARBA00022676"/>
    </source>
</evidence>
<evidence type="ECO:0000256" key="4">
    <source>
        <dbReference type="HAMAP-Rule" id="MF_00703"/>
    </source>
</evidence>
<accession>A0A059FIC3</accession>
<evidence type="ECO:0000259" key="5">
    <source>
        <dbReference type="SMART" id="SM00941"/>
    </source>
</evidence>
<dbReference type="NCBIfam" id="NF003338">
    <property type="entry name" value="PRK04350.1"/>
    <property type="match status" value="1"/>
</dbReference>
<evidence type="ECO:0000256" key="2">
    <source>
        <dbReference type="ARBA" id="ARBA00022679"/>
    </source>
</evidence>
<sequence>MIVPGDHVPGGQPLKARRLKWHTQDDAIILMRTDCPVCRAEGLTSRSRILVTCGTRSVIATLHQIEDDWLPISEAGLSEAAWKRLGAVPGADLSIAHAPTLPSLSDVRQRMTGRRLGADAFDRIISDIASGKYSDVHLAAFISACSTLKLDLGEMKALTHAMVGAGERLSWDADLVIDKHCIGGLPGNRTTPIVVAILASQGLTIPKTSSRAITSPAGTADTMETLTRVDLSMSEIRRVVEAEGGCLAWGGAVQLSPADDVLIRIERALDIDAEGQLIASVLSKKIAAGATHVVLDLPVGPTAKLRSRPDAEALIEHMTAVAGGFGLQTRFVLSDGNQPVGRGIGPALEAWDVLHVLQRQPAAPLDLRARAITLAGAALELAGRVAEGQGGDVAREALDDGSAWSKFQAICEAQGGLRVPPVADHSAPLLPRLAGRLTRIDNRKLARLAKLAGAPERPAAGVTLHKRLGDWLNRDEPIATIHAEAPGELAYARDYARSHTDMFTIESSPE</sequence>
<dbReference type="NCBIfam" id="TIGR02645">
    <property type="entry name" value="ARCH_P_rylase"/>
    <property type="match status" value="1"/>
</dbReference>
<comment type="caution">
    <text evidence="6">The sequence shown here is derived from an EMBL/GenBank/DDBJ whole genome shotgun (WGS) entry which is preliminary data.</text>
</comment>
<dbReference type="SUPFAM" id="SSF54680">
    <property type="entry name" value="Pyrimidine nucleoside phosphorylase C-terminal domain"/>
    <property type="match status" value="1"/>
</dbReference>
<dbReference type="Gene3D" id="1.20.970.50">
    <property type="match status" value="1"/>
</dbReference>
<dbReference type="PATRIC" id="fig|1280952.3.peg.723"/>
<dbReference type="AlphaFoldDB" id="A0A059FIC3"/>
<dbReference type="STRING" id="1280952.HJA_03626"/>
<dbReference type="EMBL" id="ARYJ01000002">
    <property type="protein sequence ID" value="KCZ90286.1"/>
    <property type="molecule type" value="Genomic_DNA"/>
</dbReference>
<dbReference type="HAMAP" id="MF_00703">
    <property type="entry name" value="Thymid_phosp_2"/>
    <property type="match status" value="1"/>
</dbReference>
<dbReference type="InterPro" id="IPR028579">
    <property type="entry name" value="Thym_Pase_Put"/>
</dbReference>
<reference evidence="6 7" key="1">
    <citation type="journal article" date="2014" name="Antonie Van Leeuwenhoek">
        <title>Hyphomonas beringensis sp. nov. and Hyphomonas chukchiensis sp. nov., isolated from surface seawater of the Bering Sea and Chukchi Sea.</title>
        <authorList>
            <person name="Li C."/>
            <person name="Lai Q."/>
            <person name="Li G."/>
            <person name="Dong C."/>
            <person name="Wang J."/>
            <person name="Liao Y."/>
            <person name="Shao Z."/>
        </authorList>
    </citation>
    <scope>NUCLEOTIDE SEQUENCE [LARGE SCALE GENOMIC DNA]</scope>
    <source>
        <strain evidence="6 7">VP2</strain>
    </source>
</reference>
<dbReference type="SUPFAM" id="SSF52418">
    <property type="entry name" value="Nucleoside phosphorylase/phosphoribosyltransferase catalytic domain"/>
    <property type="match status" value="1"/>
</dbReference>
<dbReference type="InterPro" id="IPR035902">
    <property type="entry name" value="Nuc_phospho_transferase"/>
</dbReference>
<evidence type="ECO:0000313" key="6">
    <source>
        <dbReference type="EMBL" id="KCZ90286.1"/>
    </source>
</evidence>
<dbReference type="PANTHER" id="PTHR10515">
    <property type="entry name" value="THYMIDINE PHOSPHORYLASE"/>
    <property type="match status" value="1"/>
</dbReference>
<dbReference type="Pfam" id="PF07831">
    <property type="entry name" value="PYNP_C"/>
    <property type="match status" value="1"/>
</dbReference>
<comment type="similarity">
    <text evidence="4">Belongs to the thymidine/pyrimidine-nucleoside phosphorylase family. Type 2 subfamily.</text>
</comment>
<name>A0A059FIC3_9PROT</name>
<dbReference type="InterPro" id="IPR017459">
    <property type="entry name" value="Glycosyl_Trfase_fam3_N_dom"/>
</dbReference>
<comment type="catalytic activity">
    <reaction evidence="3 4">
        <text>thymidine + phosphate = 2-deoxy-alpha-D-ribose 1-phosphate + thymine</text>
        <dbReference type="Rhea" id="RHEA:16037"/>
        <dbReference type="ChEBI" id="CHEBI:17748"/>
        <dbReference type="ChEBI" id="CHEBI:17821"/>
        <dbReference type="ChEBI" id="CHEBI:43474"/>
        <dbReference type="ChEBI" id="CHEBI:57259"/>
        <dbReference type="EC" id="2.4.2.4"/>
    </reaction>
</comment>
<dbReference type="InterPro" id="IPR036566">
    <property type="entry name" value="PYNP-like_C_sf"/>
</dbReference>
<keyword evidence="2 4" id="KW-0808">Transferase</keyword>
<dbReference type="eggNOG" id="COG0213">
    <property type="taxonomic scope" value="Bacteria"/>
</dbReference>
<dbReference type="InterPro" id="IPR013102">
    <property type="entry name" value="PYNP_C"/>
</dbReference>
<dbReference type="InterPro" id="IPR036320">
    <property type="entry name" value="Glycosyl_Trfase_fam3_N_dom_sf"/>
</dbReference>
<dbReference type="EC" id="2.4.2.4" evidence="4"/>
<dbReference type="Gene3D" id="3.40.1030.10">
    <property type="entry name" value="Nucleoside phosphorylase/phosphoribosyltransferase catalytic domain"/>
    <property type="match status" value="1"/>
</dbReference>
<dbReference type="Gene3D" id="3.90.1170.30">
    <property type="entry name" value="Pyrimidine nucleoside phosphorylase-like, C-terminal domain"/>
    <property type="match status" value="1"/>
</dbReference>
<dbReference type="InterPro" id="IPR013466">
    <property type="entry name" value="Thymidine/AMP_Pase"/>
</dbReference>
<protein>
    <recommendedName>
        <fullName evidence="4">Putative thymidine phosphorylase</fullName>
        <ecNumber evidence="4">2.4.2.4</ecNumber>
    </recommendedName>
    <alternativeName>
        <fullName evidence="4">TdRPase</fullName>
    </alternativeName>
</protein>
<dbReference type="Proteomes" id="UP000024816">
    <property type="component" value="Unassembled WGS sequence"/>
</dbReference>
<dbReference type="GO" id="GO:0005829">
    <property type="term" value="C:cytosol"/>
    <property type="evidence" value="ECO:0007669"/>
    <property type="project" value="TreeGrafter"/>
</dbReference>
<dbReference type="PANTHER" id="PTHR10515:SF0">
    <property type="entry name" value="THYMIDINE PHOSPHORYLASE"/>
    <property type="match status" value="1"/>
</dbReference>
<dbReference type="GO" id="GO:0006213">
    <property type="term" value="P:pyrimidine nucleoside metabolic process"/>
    <property type="evidence" value="ECO:0007669"/>
    <property type="project" value="InterPro"/>
</dbReference>
<gene>
    <name evidence="6" type="ORF">HJA_03626</name>
</gene>
<dbReference type="Pfam" id="PF02885">
    <property type="entry name" value="Glycos_trans_3N"/>
    <property type="match status" value="1"/>
</dbReference>
<dbReference type="SMART" id="SM00941">
    <property type="entry name" value="PYNP_C"/>
    <property type="match status" value="1"/>
</dbReference>
<dbReference type="InterPro" id="IPR017872">
    <property type="entry name" value="Pyrmidine_PPase_CS"/>
</dbReference>